<reference evidence="3 4" key="1">
    <citation type="journal article" date="2016" name="Front. Microbiol.">
        <title>Genomic Resource of Rice Seed Associated Bacteria.</title>
        <authorList>
            <person name="Midha S."/>
            <person name="Bansal K."/>
            <person name="Sharma S."/>
            <person name="Kumar N."/>
            <person name="Patil P.P."/>
            <person name="Chaudhry V."/>
            <person name="Patil P.B."/>
        </authorList>
    </citation>
    <scope>NUCLEOTIDE SEQUENCE [LARGE SCALE GENOMIC DNA]</scope>
    <source>
        <strain evidence="3 4">NS184</strain>
    </source>
</reference>
<organism evidence="3 4">
    <name type="scientific">Curtobacterium luteum</name>
    <dbReference type="NCBI Taxonomy" id="33881"/>
    <lineage>
        <taxon>Bacteria</taxon>
        <taxon>Bacillati</taxon>
        <taxon>Actinomycetota</taxon>
        <taxon>Actinomycetes</taxon>
        <taxon>Micrococcales</taxon>
        <taxon>Microbacteriaceae</taxon>
        <taxon>Curtobacterium</taxon>
    </lineage>
</organism>
<keyword evidence="2" id="KW-1277">Toxin-antitoxin system</keyword>
<evidence type="ECO:0000256" key="1">
    <source>
        <dbReference type="ARBA" id="ARBA00006226"/>
    </source>
</evidence>
<dbReference type="PANTHER" id="PTHR35601:SF1">
    <property type="entry name" value="TOXIN RELE"/>
    <property type="match status" value="1"/>
</dbReference>
<dbReference type="EMBL" id="LDQC01000015">
    <property type="protein sequence ID" value="KTR09519.1"/>
    <property type="molecule type" value="Genomic_DNA"/>
</dbReference>
<dbReference type="Proteomes" id="UP000078252">
    <property type="component" value="Unassembled WGS sequence"/>
</dbReference>
<dbReference type="Gene3D" id="3.30.2310.20">
    <property type="entry name" value="RelE-like"/>
    <property type="match status" value="1"/>
</dbReference>
<dbReference type="PATRIC" id="fig|33881.3.peg.515"/>
<gene>
    <name evidence="3" type="ORF">NS184_02570</name>
</gene>
<evidence type="ECO:0000313" key="3">
    <source>
        <dbReference type="EMBL" id="KTR09519.1"/>
    </source>
</evidence>
<protein>
    <submittedName>
        <fullName evidence="3">Plasmid stabilization protein</fullName>
    </submittedName>
</protein>
<proteinExistence type="inferred from homology"/>
<dbReference type="RefSeq" id="WP_058724579.1">
    <property type="nucleotide sequence ID" value="NZ_LDQC01000015.1"/>
</dbReference>
<comment type="similarity">
    <text evidence="1">Belongs to the RelE toxin family.</text>
</comment>
<dbReference type="PANTHER" id="PTHR35601">
    <property type="entry name" value="TOXIN RELE"/>
    <property type="match status" value="1"/>
</dbReference>
<accession>A0A175S2L5</accession>
<sequence length="91" mass="10235">MTDPVPPRYAVELTKRAAKTLGKLDRSTQRRILAALVLLQSNPRPPGMTALVGRPGELRVRVGGHRIVYEVLDDRLVVLVLTLGHRRDVYR</sequence>
<dbReference type="Pfam" id="PF05016">
    <property type="entry name" value="ParE_toxin"/>
    <property type="match status" value="1"/>
</dbReference>
<dbReference type="STRING" id="33881.NS184_02570"/>
<dbReference type="AlphaFoldDB" id="A0A175S2L5"/>
<comment type="caution">
    <text evidence="3">The sequence shown here is derived from an EMBL/GenBank/DDBJ whole genome shotgun (WGS) entry which is preliminary data.</text>
</comment>
<dbReference type="InterPro" id="IPR035093">
    <property type="entry name" value="RelE/ParE_toxin_dom_sf"/>
</dbReference>
<name>A0A175S2L5_9MICO</name>
<dbReference type="SUPFAM" id="SSF143011">
    <property type="entry name" value="RelE-like"/>
    <property type="match status" value="1"/>
</dbReference>
<dbReference type="OrthoDB" id="5326046at2"/>
<evidence type="ECO:0000313" key="4">
    <source>
        <dbReference type="Proteomes" id="UP000078252"/>
    </source>
</evidence>
<dbReference type="InterPro" id="IPR007712">
    <property type="entry name" value="RelE/ParE_toxin"/>
</dbReference>
<evidence type="ECO:0000256" key="2">
    <source>
        <dbReference type="ARBA" id="ARBA00022649"/>
    </source>
</evidence>